<evidence type="ECO:0000256" key="1">
    <source>
        <dbReference type="SAM" id="SignalP"/>
    </source>
</evidence>
<evidence type="ECO:0000313" key="2">
    <source>
        <dbReference type="EMBL" id="RBP84573.1"/>
    </source>
</evidence>
<dbReference type="RefSeq" id="WP_113915489.1">
    <property type="nucleotide sequence ID" value="NZ_QNSE01000003.1"/>
</dbReference>
<keyword evidence="3" id="KW-1185">Reference proteome</keyword>
<name>A0A366JC75_9GAMM</name>
<sequence>MKNFNKISLALLAASTITTAAFASSNESAYERVQSAKGSVEALGVTLENMGASVDTSVDLNGAYTFDQKVAVYNEKHAELQNKFDTLHAQSAE</sequence>
<dbReference type="EMBL" id="QNSE01000003">
    <property type="protein sequence ID" value="RBP84573.1"/>
    <property type="molecule type" value="Genomic_DNA"/>
</dbReference>
<dbReference type="OrthoDB" id="6106197at2"/>
<feature type="chain" id="PRO_5016759525" evidence="1">
    <location>
        <begin position="24"/>
        <end position="93"/>
    </location>
</feature>
<feature type="signal peptide" evidence="1">
    <location>
        <begin position="1"/>
        <end position="23"/>
    </location>
</feature>
<accession>A0A366JC75</accession>
<organism evidence="2 3">
    <name type="scientific">Marinomonas rhizomae</name>
    <dbReference type="NCBI Taxonomy" id="491948"/>
    <lineage>
        <taxon>Bacteria</taxon>
        <taxon>Pseudomonadati</taxon>
        <taxon>Pseudomonadota</taxon>
        <taxon>Gammaproteobacteria</taxon>
        <taxon>Oceanospirillales</taxon>
        <taxon>Oceanospirillaceae</taxon>
        <taxon>Marinomonas</taxon>
    </lineage>
</organism>
<proteinExistence type="predicted"/>
<reference evidence="2 3" key="1">
    <citation type="submission" date="2018-06" db="EMBL/GenBank/DDBJ databases">
        <title>Genomic Encyclopedia of Type Strains, Phase III (KMG-III): the genomes of soil and plant-associated and newly described type strains.</title>
        <authorList>
            <person name="Whitman W."/>
        </authorList>
    </citation>
    <scope>NUCLEOTIDE SEQUENCE [LARGE SCALE GENOMIC DNA]</scope>
    <source>
        <strain evidence="2 3">CECT 7377</strain>
    </source>
</reference>
<comment type="caution">
    <text evidence="2">The sequence shown here is derived from an EMBL/GenBank/DDBJ whole genome shotgun (WGS) entry which is preliminary data.</text>
</comment>
<dbReference type="Proteomes" id="UP000252792">
    <property type="component" value="Unassembled WGS sequence"/>
</dbReference>
<keyword evidence="1" id="KW-0732">Signal</keyword>
<evidence type="ECO:0000313" key="3">
    <source>
        <dbReference type="Proteomes" id="UP000252792"/>
    </source>
</evidence>
<dbReference type="AlphaFoldDB" id="A0A366JC75"/>
<protein>
    <submittedName>
        <fullName evidence="2">Uncharacterized protein</fullName>
    </submittedName>
</protein>
<gene>
    <name evidence="2" type="ORF">DFP80_10343</name>
</gene>